<comment type="caution">
    <text evidence="2">The sequence shown here is derived from an EMBL/GenBank/DDBJ whole genome shotgun (WGS) entry which is preliminary data.</text>
</comment>
<evidence type="ECO:0000313" key="2">
    <source>
        <dbReference type="EMBL" id="KRK32571.1"/>
    </source>
</evidence>
<dbReference type="Proteomes" id="UP000051461">
    <property type="component" value="Unassembled WGS sequence"/>
</dbReference>
<evidence type="ECO:0000313" key="3">
    <source>
        <dbReference type="Proteomes" id="UP000051461"/>
    </source>
</evidence>
<dbReference type="STRING" id="1423726.FC07_GL001997"/>
<gene>
    <name evidence="2" type="ORF">FC07_GL001997</name>
</gene>
<evidence type="ECO:0000259" key="1">
    <source>
        <dbReference type="Pfam" id="PF08861"/>
    </source>
</evidence>
<sequence length="163" mass="18238">MSGWIFFETTNRLGQASEHDKVSVTVLKEECVMTVLNAQQLQIADAKWAQANTTYRTINPQTVQIDVPLLDPFSDEISIYVVAQDAGQLLITDDGWTLSNLADLGVDFQAENEALLKQQLQLHQIHEKDQALQILASQADFPMAKSRLLQTILSLNTLLMPRS</sequence>
<dbReference type="AlphaFoldDB" id="A0A0R1GEV1"/>
<dbReference type="EMBL" id="AZDA01000140">
    <property type="protein sequence ID" value="KRK32571.1"/>
    <property type="molecule type" value="Genomic_DNA"/>
</dbReference>
<dbReference type="PATRIC" id="fig|1423726.3.peg.2073"/>
<reference evidence="2 3" key="1">
    <citation type="journal article" date="2015" name="Genome Announc.">
        <title>Expanding the biotechnology potential of lactobacilli through comparative genomics of 213 strains and associated genera.</title>
        <authorList>
            <person name="Sun Z."/>
            <person name="Harris H.M."/>
            <person name="McCann A."/>
            <person name="Guo C."/>
            <person name="Argimon S."/>
            <person name="Zhang W."/>
            <person name="Yang X."/>
            <person name="Jeffery I.B."/>
            <person name="Cooney J.C."/>
            <person name="Kagawa T.F."/>
            <person name="Liu W."/>
            <person name="Song Y."/>
            <person name="Salvetti E."/>
            <person name="Wrobel A."/>
            <person name="Rasinkangas P."/>
            <person name="Parkhill J."/>
            <person name="Rea M.C."/>
            <person name="O'Sullivan O."/>
            <person name="Ritari J."/>
            <person name="Douillard F.P."/>
            <person name="Paul Ross R."/>
            <person name="Yang R."/>
            <person name="Briner A.E."/>
            <person name="Felis G.E."/>
            <person name="de Vos W.M."/>
            <person name="Barrangou R."/>
            <person name="Klaenhammer T.R."/>
            <person name="Caufield P.W."/>
            <person name="Cui Y."/>
            <person name="Zhang H."/>
            <person name="O'Toole P.W."/>
        </authorList>
    </citation>
    <scope>NUCLEOTIDE SEQUENCE [LARGE SCALE GENOMIC DNA]</scope>
    <source>
        <strain evidence="2 3">DSM 20003</strain>
    </source>
</reference>
<name>A0A0R1GEV1_9LACO</name>
<dbReference type="InterPro" id="IPR014960">
    <property type="entry name" value="DUF1828"/>
</dbReference>
<proteinExistence type="predicted"/>
<keyword evidence="3" id="KW-1185">Reference proteome</keyword>
<accession>A0A0R1GEV1</accession>
<feature type="domain" description="DUF1828" evidence="1">
    <location>
        <begin position="68"/>
        <end position="154"/>
    </location>
</feature>
<protein>
    <recommendedName>
        <fullName evidence="1">DUF1828 domain-containing protein</fullName>
    </recommendedName>
</protein>
<organism evidence="2 3">
    <name type="scientific">Loigolactobacillus bifermentans DSM 20003</name>
    <dbReference type="NCBI Taxonomy" id="1423726"/>
    <lineage>
        <taxon>Bacteria</taxon>
        <taxon>Bacillati</taxon>
        <taxon>Bacillota</taxon>
        <taxon>Bacilli</taxon>
        <taxon>Lactobacillales</taxon>
        <taxon>Lactobacillaceae</taxon>
        <taxon>Loigolactobacillus</taxon>
    </lineage>
</organism>
<dbReference type="Pfam" id="PF08861">
    <property type="entry name" value="DUF1828"/>
    <property type="match status" value="1"/>
</dbReference>